<dbReference type="InterPro" id="IPR019387">
    <property type="entry name" value="SAYSvFN_dom"/>
</dbReference>
<dbReference type="PANTHER" id="PTHR13527:SF0">
    <property type="entry name" value="SAYSVFN DOMAIN-CONTAINING PROTEIN 1"/>
    <property type="match status" value="1"/>
</dbReference>
<dbReference type="Proteomes" id="UP001164746">
    <property type="component" value="Chromosome 11"/>
</dbReference>
<keyword evidence="2" id="KW-0812">Transmembrane</keyword>
<dbReference type="PANTHER" id="PTHR13527">
    <property type="entry name" value="SAYSVFN DOMAIN-CONTAINING PROTEIN 1"/>
    <property type="match status" value="1"/>
</dbReference>
<dbReference type="InterPro" id="IPR039159">
    <property type="entry name" value="SAYSD1"/>
</dbReference>
<evidence type="ECO:0000259" key="3">
    <source>
        <dbReference type="Pfam" id="PF10260"/>
    </source>
</evidence>
<feature type="domain" description="SAYSvFN" evidence="3">
    <location>
        <begin position="92"/>
        <end position="160"/>
    </location>
</feature>
<keyword evidence="5" id="KW-1185">Reference proteome</keyword>
<feature type="compositionally biased region" description="Polar residues" evidence="1">
    <location>
        <begin position="35"/>
        <end position="55"/>
    </location>
</feature>
<evidence type="ECO:0000256" key="1">
    <source>
        <dbReference type="SAM" id="MobiDB-lite"/>
    </source>
</evidence>
<proteinExistence type="predicted"/>
<keyword evidence="2" id="KW-0472">Membrane</keyword>
<keyword evidence="2" id="KW-1133">Transmembrane helix</keyword>
<evidence type="ECO:0000313" key="5">
    <source>
        <dbReference type="Proteomes" id="UP001164746"/>
    </source>
</evidence>
<feature type="compositionally biased region" description="Polar residues" evidence="1">
    <location>
        <begin position="63"/>
        <end position="72"/>
    </location>
</feature>
<evidence type="ECO:0000313" key="4">
    <source>
        <dbReference type="EMBL" id="WAR18457.1"/>
    </source>
</evidence>
<dbReference type="Pfam" id="PF10260">
    <property type="entry name" value="SAYSvFN"/>
    <property type="match status" value="1"/>
</dbReference>
<evidence type="ECO:0000256" key="2">
    <source>
        <dbReference type="SAM" id="Phobius"/>
    </source>
</evidence>
<name>A0ABY7F8C5_MYAAR</name>
<sequence>MIVMEEQLAEYRRSKKISQESLFSRVFKRTDSAKQKIQTSSETDPTPSIVSSQVPKRSHKESISANGPSSNSILASSYPSSRQEYILLGLKTLLWLLLWKYFISIEFGAVFFIISCSYLMYRNTGTGPRVSNKLSAYSVFNPNQERIDGTFTAEQFEKELRHGSQSVN</sequence>
<organism evidence="4 5">
    <name type="scientific">Mya arenaria</name>
    <name type="common">Soft-shell clam</name>
    <dbReference type="NCBI Taxonomy" id="6604"/>
    <lineage>
        <taxon>Eukaryota</taxon>
        <taxon>Metazoa</taxon>
        <taxon>Spiralia</taxon>
        <taxon>Lophotrochozoa</taxon>
        <taxon>Mollusca</taxon>
        <taxon>Bivalvia</taxon>
        <taxon>Autobranchia</taxon>
        <taxon>Heteroconchia</taxon>
        <taxon>Euheterodonta</taxon>
        <taxon>Imparidentia</taxon>
        <taxon>Neoheterodontei</taxon>
        <taxon>Myida</taxon>
        <taxon>Myoidea</taxon>
        <taxon>Myidae</taxon>
        <taxon>Mya</taxon>
    </lineage>
</organism>
<feature type="region of interest" description="Disordered" evidence="1">
    <location>
        <begin position="29"/>
        <end position="72"/>
    </location>
</feature>
<dbReference type="EMBL" id="CP111022">
    <property type="protein sequence ID" value="WAR18457.1"/>
    <property type="molecule type" value="Genomic_DNA"/>
</dbReference>
<protein>
    <submittedName>
        <fullName evidence="4">SMDC1-like protein</fullName>
    </submittedName>
</protein>
<gene>
    <name evidence="4" type="ORF">MAR_000295</name>
</gene>
<accession>A0ABY7F8C5</accession>
<reference evidence="4" key="1">
    <citation type="submission" date="2022-11" db="EMBL/GenBank/DDBJ databases">
        <title>Centuries of genome instability and evolution in soft-shell clam transmissible cancer (bioRxiv).</title>
        <authorList>
            <person name="Hart S.F.M."/>
            <person name="Yonemitsu M.A."/>
            <person name="Giersch R.M."/>
            <person name="Beal B.F."/>
            <person name="Arriagada G."/>
            <person name="Davis B.W."/>
            <person name="Ostrander E.A."/>
            <person name="Goff S.P."/>
            <person name="Metzger M.J."/>
        </authorList>
    </citation>
    <scope>NUCLEOTIDE SEQUENCE</scope>
    <source>
        <strain evidence="4">MELC-2E11</strain>
        <tissue evidence="4">Siphon/mantle</tissue>
    </source>
</reference>
<feature type="transmembrane region" description="Helical" evidence="2">
    <location>
        <begin position="98"/>
        <end position="121"/>
    </location>
</feature>